<dbReference type="Pfam" id="PF16917">
    <property type="entry name" value="BPL_LplA_LipB_2"/>
    <property type="match status" value="1"/>
</dbReference>
<gene>
    <name evidence="3" type="ORF">KX928_19885</name>
</gene>
<dbReference type="Pfam" id="PF14563">
    <property type="entry name" value="DUF4444"/>
    <property type="match status" value="1"/>
</dbReference>
<feature type="domain" description="DUF4444" evidence="1">
    <location>
        <begin position="201"/>
        <end position="232"/>
    </location>
</feature>
<dbReference type="Proteomes" id="UP001138661">
    <property type="component" value="Unassembled WGS sequence"/>
</dbReference>
<dbReference type="InterPro" id="IPR004143">
    <property type="entry name" value="BPL_LPL_catalytic"/>
</dbReference>
<comment type="caution">
    <text evidence="3">The sequence shown here is derived from an EMBL/GenBank/DDBJ whole genome shotgun (WGS) entry which is preliminary data.</text>
</comment>
<evidence type="ECO:0000259" key="2">
    <source>
        <dbReference type="Pfam" id="PF16917"/>
    </source>
</evidence>
<evidence type="ECO:0000313" key="3">
    <source>
        <dbReference type="EMBL" id="MBW4710051.1"/>
    </source>
</evidence>
<evidence type="ECO:0000313" key="4">
    <source>
        <dbReference type="Proteomes" id="UP001138661"/>
    </source>
</evidence>
<proteinExistence type="predicted"/>
<keyword evidence="4" id="KW-1185">Reference proteome</keyword>
<dbReference type="RefSeq" id="WP_219506195.1">
    <property type="nucleotide sequence ID" value="NZ_JAHXDN010000006.1"/>
</dbReference>
<name>A0A9X1FYS1_9RHOB</name>
<dbReference type="EMBL" id="JAHXDN010000006">
    <property type="protein sequence ID" value="MBW4710051.1"/>
    <property type="molecule type" value="Genomic_DNA"/>
</dbReference>
<organism evidence="3 4">
    <name type="scientific">Roseobacter insulae</name>
    <dbReference type="NCBI Taxonomy" id="2859783"/>
    <lineage>
        <taxon>Bacteria</taxon>
        <taxon>Pseudomonadati</taxon>
        <taxon>Pseudomonadota</taxon>
        <taxon>Alphaproteobacteria</taxon>
        <taxon>Rhodobacterales</taxon>
        <taxon>Roseobacteraceae</taxon>
        <taxon>Roseobacter</taxon>
    </lineage>
</organism>
<dbReference type="InterPro" id="IPR028044">
    <property type="entry name" value="DUF4444"/>
</dbReference>
<reference evidence="3" key="1">
    <citation type="submission" date="2021-07" db="EMBL/GenBank/DDBJ databases">
        <title>Roseobacter insulae sp. nov., isolated from a tidal flat.</title>
        <authorList>
            <person name="Park S."/>
            <person name="Yoon J.-H."/>
        </authorList>
    </citation>
    <scope>NUCLEOTIDE SEQUENCE</scope>
    <source>
        <strain evidence="3">YSTF-M11</strain>
    </source>
</reference>
<evidence type="ECO:0000259" key="1">
    <source>
        <dbReference type="Pfam" id="PF14563"/>
    </source>
</evidence>
<feature type="domain" description="BPL/LPL catalytic" evidence="2">
    <location>
        <begin position="6"/>
        <end position="185"/>
    </location>
</feature>
<sequence>MSGPGFPPLFQGMATAGAAPFAVACSEARKGCDAGLVTYDVTLETLRAAIVFAPEVPLGAALVMLPICGIGFQNALGALAPPEVSVHLEWGGGIRVNGASCGALEIAASTDDAEEEPDWLVIGLTLSLWSDGTDSGSTPDVTTLMDEGCNEVDAVDLLEAWVRHTLVWINRWDDEGVKPVHDEWTGLAHGKGDTLAFGCDSGTFLGVDENFGMLLRSNDQTAIIPITRTLTEVP</sequence>
<accession>A0A9X1FYS1</accession>
<protein>
    <submittedName>
        <fullName evidence="3">DUF4444 domain-containing protein</fullName>
    </submittedName>
</protein>
<dbReference type="AlphaFoldDB" id="A0A9X1FYS1"/>